<feature type="region of interest" description="Disordered" evidence="3">
    <location>
        <begin position="1453"/>
        <end position="1473"/>
    </location>
</feature>
<dbReference type="Pfam" id="PF00015">
    <property type="entry name" value="MCPsignal"/>
    <property type="match status" value="1"/>
</dbReference>
<dbReference type="PROSITE" id="PS50111">
    <property type="entry name" value="CHEMOTAXIS_TRANSDUC_2"/>
    <property type="match status" value="1"/>
</dbReference>
<accession>A0A8J4SHE2</accession>
<keyword evidence="4" id="KW-1133">Transmembrane helix</keyword>
<dbReference type="Gene3D" id="1.10.246.130">
    <property type="match status" value="1"/>
</dbReference>
<dbReference type="Pfam" id="PF00672">
    <property type="entry name" value="HAMP"/>
    <property type="match status" value="1"/>
</dbReference>
<feature type="transmembrane region" description="Helical" evidence="4">
    <location>
        <begin position="945"/>
        <end position="970"/>
    </location>
</feature>
<protein>
    <recommendedName>
        <fullName evidence="9">Methyl-accepting chemotaxis protein</fullName>
    </recommendedName>
</protein>
<dbReference type="SUPFAM" id="SSF58104">
    <property type="entry name" value="Methyl-accepting chemotaxis protein (MCP) signaling domain"/>
    <property type="match status" value="1"/>
</dbReference>
<dbReference type="Gene3D" id="1.10.287.950">
    <property type="entry name" value="Methyl-accepting chemotaxis protein"/>
    <property type="match status" value="1"/>
</dbReference>
<dbReference type="InterPro" id="IPR043138">
    <property type="entry name" value="GGT_lsub"/>
</dbReference>
<dbReference type="SMART" id="SM00304">
    <property type="entry name" value="HAMP"/>
    <property type="match status" value="1"/>
</dbReference>
<dbReference type="InterPro" id="IPR020904">
    <property type="entry name" value="Sc_DH/Rdtase_CS"/>
</dbReference>
<dbReference type="CDD" id="cd06225">
    <property type="entry name" value="HAMP"/>
    <property type="match status" value="1"/>
</dbReference>
<dbReference type="GO" id="GO:0007165">
    <property type="term" value="P:signal transduction"/>
    <property type="evidence" value="ECO:0007669"/>
    <property type="project" value="UniProtKB-KW"/>
</dbReference>
<dbReference type="CDD" id="cd06354">
    <property type="entry name" value="PBP1_PrnA-like"/>
    <property type="match status" value="1"/>
</dbReference>
<dbReference type="InterPro" id="IPR028082">
    <property type="entry name" value="Peripla_BP_I"/>
</dbReference>
<organism evidence="7 8">
    <name type="scientific">Phytophthora kernoviae 00238/432</name>
    <dbReference type="NCBI Taxonomy" id="1284355"/>
    <lineage>
        <taxon>Eukaryota</taxon>
        <taxon>Sar</taxon>
        <taxon>Stramenopiles</taxon>
        <taxon>Oomycota</taxon>
        <taxon>Peronosporomycetes</taxon>
        <taxon>Peronosporales</taxon>
        <taxon>Peronosporaceae</taxon>
        <taxon>Phytophthora</taxon>
    </lineage>
</organism>
<sequence length="1493" mass="162265">MNPVYPFYGEKTVCKEQKLAFPPQHQDQQPGLETLMVPEPISEDPAYIGSCKLEGKVAIITGGDSGIGRAAAIAFAKEGADITIAYLYERTDAERTRDRIEELGQRCLLIEIDLRLKKNCEAVIRTTMETFGKIDVLVNNHGVQYVQPSIVDITEEQLYHTFQTNVFAYFFLIQAALPHLCKGASIINTASITAYKGEVQLIDYSSSKGAVVSLTRVLAKSLAAQGIRVNCVAPGPIWTPLIPSSFSAEDVQVFGTETPMGRAGQPYELTPAYVYLASRDSSYVTGWISRNLTSCDKELNNLMNYDPLYQPYPSYRVPIYAKQGMVATSQPLAAQAGLDVLKKGGNAIDAAIATAAALTVLEPTSNGIGGDAFALVWTEGKLHGLNASGPAPQSISIEALKAAGHSEMPKLGVIPVTVPGAPAGWAELSRRFGRLTLAEALEPAVRYAEEGYPLAPGLARHWARAADIYARQGDAEAGRAWFDTFAPGGRVPAVGEMWRSPDHAATLRRIGESGARDFYEGELAERIHSFMAEHGGYLTKEDLATFQPEWVDPISVSYRGYDVWEIPPNGQGLIALAALNLLKGFDFDEKESVLGYHRQLEAMKLAFADGEKYITEERKMGVTVQELLSEAYADERRKLIGDMALPPEAGDPRASGTVYLATADGEGNMVSFIQSNYMGFGSGLVVPGTGIALQNRGHNFSLDPDHANALEPGKRTYHTIIPGFLTCGDEAVGPFGVMGGFMQPQGHVQVVMNTVDFHLNPQAALDSPRWQWTKGKTILVEPGFPHHIAQALARKGHDIQIALDPSMFGRAFEQFAKDKVDLIIGLSDTVKADLEKVAQKYPDQHFLIIDGHSDLPNVTSMSFKAEEGSYLAGIIAGFATTEDHVGFLGGMDIPVLHNFQQGFEQGVQAANPNATVHVVYAGDFGNPDLGGQLAAQMIQEQRVDVIYVAAGLTGIVSLLLCLALVAYIIIQLLSMNAKNQNLVPAMLKVTELNANQIQTEQALDVYSFSMTAGNQDNVARLLNEGKTMVKELTEGLLETDEQLRLIQSIQTKLTALDNGATEAITAMNSSDAKRFSSRVKGIQNDIYMLDEVTRDRYEQYTVDLEQDIQRTLQIALVGAIVLLIAVLLFNMNASRQLAGRIRTLKEAAGQIANGDLTRQLPEARGKDELDDLNRSFRLMTGNIRSIIQSIGEAGNRVDGMAQDIDRGNDTVQAIVQQVSRTTEELSIGSQKIAEDLSDTVMVVDKMQHTFESNLQATSQSAMYGNEVLSSVKEGHIAVQEQLRLAEVNRIAMSEVEQTVQELEESASRIATMTAYVSGIATQTTLLSLNASIEAARAGEAGRGFAVVAGEVKKLAEQSEQSVQHIFAAVSEITTAMGKVKSSVTQSIQLFAEQEKATGKTGESFSGIRHSVERISTSINQLAEDMKQSSELSAQVQQAIENISAITEQSAASSEEITASTAEQQRSFNEASTKVKSLRDISAEMHQELLRFRL</sequence>
<reference evidence="7" key="1">
    <citation type="journal article" date="2015" name="Genom Data">
        <title>Draft genome sequences of Phytophthora kernoviae and Phytophthora ramorum lineage EU2 from Scotland.</title>
        <authorList>
            <person name="Sambles C."/>
            <person name="Schlenzig A."/>
            <person name="O'Neill P."/>
            <person name="Grant M."/>
            <person name="Studholme D.J."/>
        </authorList>
    </citation>
    <scope>NUCLEOTIDE SEQUENCE</scope>
    <source>
        <strain evidence="7">00238/432</strain>
    </source>
</reference>
<dbReference type="InterPro" id="IPR002347">
    <property type="entry name" value="SDR_fam"/>
</dbReference>
<dbReference type="EMBL" id="AOFI03000015">
    <property type="protein sequence ID" value="KAF4324625.1"/>
    <property type="molecule type" value="Genomic_DNA"/>
</dbReference>
<dbReference type="FunFam" id="3.40.50.720:FF:000084">
    <property type="entry name" value="Short-chain dehydrogenase reductase"/>
    <property type="match status" value="1"/>
</dbReference>
<dbReference type="Gene3D" id="6.10.340.10">
    <property type="match status" value="1"/>
</dbReference>
<feature type="domain" description="HAMP" evidence="6">
    <location>
        <begin position="1135"/>
        <end position="1188"/>
    </location>
</feature>
<dbReference type="Pfam" id="PF13561">
    <property type="entry name" value="adh_short_C2"/>
    <property type="match status" value="1"/>
</dbReference>
<dbReference type="SMART" id="SM00283">
    <property type="entry name" value="MA"/>
    <property type="match status" value="1"/>
</dbReference>
<dbReference type="Gene3D" id="3.40.50.720">
    <property type="entry name" value="NAD(P)-binding Rossmann-like Domain"/>
    <property type="match status" value="1"/>
</dbReference>
<evidence type="ECO:0000259" key="6">
    <source>
        <dbReference type="PROSITE" id="PS50885"/>
    </source>
</evidence>
<evidence type="ECO:0000256" key="1">
    <source>
        <dbReference type="ARBA" id="ARBA00029447"/>
    </source>
</evidence>
<dbReference type="InterPro" id="IPR036291">
    <property type="entry name" value="NAD(P)-bd_dom_sf"/>
</dbReference>
<keyword evidence="4" id="KW-0812">Transmembrane</keyword>
<dbReference type="Proteomes" id="UP000702964">
    <property type="component" value="Unassembled WGS sequence"/>
</dbReference>
<dbReference type="PROSITE" id="PS00061">
    <property type="entry name" value="ADH_SHORT"/>
    <property type="match status" value="1"/>
</dbReference>
<name>A0A8J4SHE2_9STRA</name>
<dbReference type="InterPro" id="IPR052896">
    <property type="entry name" value="GGT-like_enzyme"/>
</dbReference>
<keyword evidence="2" id="KW-0807">Transducer</keyword>
<dbReference type="PRINTS" id="PR01210">
    <property type="entry name" value="GGTRANSPTASE"/>
</dbReference>
<dbReference type="Pfam" id="PF01019">
    <property type="entry name" value="G_glu_transpept"/>
    <property type="match status" value="1"/>
</dbReference>
<reference evidence="7" key="2">
    <citation type="submission" date="2020-02" db="EMBL/GenBank/DDBJ databases">
        <authorList>
            <person name="Studholme D.J."/>
        </authorList>
    </citation>
    <scope>NUCLEOTIDE SEQUENCE</scope>
    <source>
        <strain evidence="7">00238/432</strain>
    </source>
</reference>
<feature type="domain" description="Methyl-accepting transducer" evidence="5">
    <location>
        <begin position="1207"/>
        <end position="1457"/>
    </location>
</feature>
<dbReference type="PANTHER" id="PTHR43881">
    <property type="entry name" value="GAMMA-GLUTAMYLTRANSPEPTIDASE (AFU_ORTHOLOGUE AFUA_4G13580)"/>
    <property type="match status" value="1"/>
</dbReference>
<evidence type="ECO:0000256" key="4">
    <source>
        <dbReference type="SAM" id="Phobius"/>
    </source>
</evidence>
<dbReference type="InterPro" id="IPR029055">
    <property type="entry name" value="Ntn_hydrolases_N"/>
</dbReference>
<evidence type="ECO:0000256" key="2">
    <source>
        <dbReference type="PROSITE-ProRule" id="PRU00284"/>
    </source>
</evidence>
<dbReference type="GO" id="GO:0005886">
    <property type="term" value="C:plasma membrane"/>
    <property type="evidence" value="ECO:0007669"/>
    <property type="project" value="InterPro"/>
</dbReference>
<proteinExistence type="inferred from homology"/>
<comment type="similarity">
    <text evidence="1">Belongs to the methyl-accepting chemotaxis (MCP) protein family.</text>
</comment>
<dbReference type="InterPro" id="IPR003660">
    <property type="entry name" value="HAMP_dom"/>
</dbReference>
<dbReference type="SUPFAM" id="SSF53822">
    <property type="entry name" value="Periplasmic binding protein-like I"/>
    <property type="match status" value="1"/>
</dbReference>
<dbReference type="PROSITE" id="PS50885">
    <property type="entry name" value="HAMP"/>
    <property type="match status" value="1"/>
</dbReference>
<dbReference type="InterPro" id="IPR004089">
    <property type="entry name" value="MCPsignal_dom"/>
</dbReference>
<keyword evidence="4" id="KW-0472">Membrane</keyword>
<dbReference type="SUPFAM" id="SSF51735">
    <property type="entry name" value="NAD(P)-binding Rossmann-fold domains"/>
    <property type="match status" value="1"/>
</dbReference>
<dbReference type="PANTHER" id="PTHR43881:SF1">
    <property type="entry name" value="GAMMA-GLUTAMYLTRANSPEPTIDASE (AFU_ORTHOLOGUE AFUA_4G13580)"/>
    <property type="match status" value="1"/>
</dbReference>
<gene>
    <name evidence="7" type="ORF">G195_001956</name>
</gene>
<dbReference type="Gene3D" id="3.40.50.2300">
    <property type="match status" value="1"/>
</dbReference>
<feature type="compositionally biased region" description="Polar residues" evidence="3">
    <location>
        <begin position="1464"/>
        <end position="1473"/>
    </location>
</feature>
<evidence type="ECO:0000256" key="3">
    <source>
        <dbReference type="SAM" id="MobiDB-lite"/>
    </source>
</evidence>
<evidence type="ECO:0008006" key="9">
    <source>
        <dbReference type="Google" id="ProtNLM"/>
    </source>
</evidence>
<feature type="compositionally biased region" description="Low complexity" evidence="3">
    <location>
        <begin position="1453"/>
        <end position="1463"/>
    </location>
</feature>
<evidence type="ECO:0000259" key="5">
    <source>
        <dbReference type="PROSITE" id="PS50111"/>
    </source>
</evidence>
<comment type="caution">
    <text evidence="7">The sequence shown here is derived from an EMBL/GenBank/DDBJ whole genome shotgun (WGS) entry which is preliminary data.</text>
</comment>
<evidence type="ECO:0000313" key="7">
    <source>
        <dbReference type="EMBL" id="KAF4324625.1"/>
    </source>
</evidence>
<dbReference type="Gene3D" id="3.60.20.40">
    <property type="match status" value="1"/>
</dbReference>
<evidence type="ECO:0000313" key="8">
    <source>
        <dbReference type="Proteomes" id="UP000702964"/>
    </source>
</evidence>
<feature type="transmembrane region" description="Helical" evidence="4">
    <location>
        <begin position="1114"/>
        <end position="1133"/>
    </location>
</feature>
<dbReference type="InterPro" id="IPR043137">
    <property type="entry name" value="GGT_ssub_C"/>
</dbReference>
<dbReference type="SUPFAM" id="SSF56235">
    <property type="entry name" value="N-terminal nucleophile aminohydrolases (Ntn hydrolases)"/>
    <property type="match status" value="1"/>
</dbReference>